<feature type="transmembrane region" description="Helical" evidence="7">
    <location>
        <begin position="491"/>
        <end position="514"/>
    </location>
</feature>
<keyword evidence="2" id="KW-1003">Cell membrane</keyword>
<evidence type="ECO:0000256" key="2">
    <source>
        <dbReference type="ARBA" id="ARBA00022475"/>
    </source>
</evidence>
<organism evidence="8 9">
    <name type="scientific">Candidatus Treponema excrementipullorum</name>
    <dbReference type="NCBI Taxonomy" id="2838768"/>
    <lineage>
        <taxon>Bacteria</taxon>
        <taxon>Pseudomonadati</taxon>
        <taxon>Spirochaetota</taxon>
        <taxon>Spirochaetia</taxon>
        <taxon>Spirochaetales</taxon>
        <taxon>Treponemataceae</taxon>
        <taxon>Treponema</taxon>
    </lineage>
</organism>
<dbReference type="Pfam" id="PF01943">
    <property type="entry name" value="Polysacc_synt"/>
    <property type="match status" value="1"/>
</dbReference>
<accession>A0A9E2L0H3</accession>
<name>A0A9E2L0H3_9SPIR</name>
<keyword evidence="4 7" id="KW-1133">Transmembrane helix</keyword>
<comment type="caution">
    <text evidence="8">The sequence shown here is derived from an EMBL/GenBank/DDBJ whole genome shotgun (WGS) entry which is preliminary data.</text>
</comment>
<evidence type="ECO:0000256" key="4">
    <source>
        <dbReference type="ARBA" id="ARBA00022989"/>
    </source>
</evidence>
<dbReference type="AlphaFoldDB" id="A0A9E2L0H3"/>
<feature type="region of interest" description="Disordered" evidence="6">
    <location>
        <begin position="1"/>
        <end position="32"/>
    </location>
</feature>
<evidence type="ECO:0000256" key="1">
    <source>
        <dbReference type="ARBA" id="ARBA00004651"/>
    </source>
</evidence>
<dbReference type="Proteomes" id="UP000823914">
    <property type="component" value="Unassembled WGS sequence"/>
</dbReference>
<feature type="transmembrane region" description="Helical" evidence="7">
    <location>
        <begin position="114"/>
        <end position="141"/>
    </location>
</feature>
<sequence>MTPDQEEKSQNNVDATEEKNKSTGHEGSRYQSSTKRIAKNTLMLYFRQILIMLVSLYTVRVVLNTLGAEDYGIYNVVAGVVTMFSFLSGAMATASQRYFAFEMGKGNEEGLQKIFSVTMTIYMLLALIIMLLAETVGLWFVNTKLVIPTARMMAARWIYQFAILSFMVTLLTTPYMASIIAHENMNVYAYVSIVEAALKLGIVFVLQALPYDKLIVYGGLLLIVACINTGLYRGYCKKHYSECRFRLVWDKIFFKEMVSYSGWNLFGAVAGVLKNQGINILLNIFFGPLVNAARGIASQVNGAVVSFSHNFSAAMQPQIIKNYASENYKETMQLVFRGCKGTFFLMYLFSLPLMIEMPYVLRLWLKEPPEMAVLFTRLALLDALIDSISYPIMTLAQATGKIKLYQGVVGGILLLNLPISYCALILGAPAYTVMVVAVIVTFVAFISRLFIVKFLTHFSVKSFFSKVVIPITVVALLASVFPVVVNQILNLGFIRLVFTTVVSSTSLALLFFFLGSSSNERNVFVNIVVKKVPLNLFRKNKC</sequence>
<feature type="transmembrane region" description="Helical" evidence="7">
    <location>
        <begin position="404"/>
        <end position="426"/>
    </location>
</feature>
<reference evidence="8" key="1">
    <citation type="journal article" date="2021" name="PeerJ">
        <title>Extensive microbial diversity within the chicken gut microbiome revealed by metagenomics and culture.</title>
        <authorList>
            <person name="Gilroy R."/>
            <person name="Ravi A."/>
            <person name="Getino M."/>
            <person name="Pursley I."/>
            <person name="Horton D.L."/>
            <person name="Alikhan N.F."/>
            <person name="Baker D."/>
            <person name="Gharbi K."/>
            <person name="Hall N."/>
            <person name="Watson M."/>
            <person name="Adriaenssens E.M."/>
            <person name="Foster-Nyarko E."/>
            <person name="Jarju S."/>
            <person name="Secka A."/>
            <person name="Antonio M."/>
            <person name="Oren A."/>
            <person name="Chaudhuri R.R."/>
            <person name="La Ragione R."/>
            <person name="Hildebrand F."/>
            <person name="Pallen M.J."/>
        </authorList>
    </citation>
    <scope>NUCLEOTIDE SEQUENCE</scope>
    <source>
        <strain evidence="8">Gambia15-2214</strain>
    </source>
</reference>
<keyword evidence="5 7" id="KW-0472">Membrane</keyword>
<evidence type="ECO:0000256" key="6">
    <source>
        <dbReference type="SAM" id="MobiDB-lite"/>
    </source>
</evidence>
<feature type="transmembrane region" description="Helical" evidence="7">
    <location>
        <begin position="215"/>
        <end position="236"/>
    </location>
</feature>
<comment type="subcellular location">
    <subcellularLocation>
        <location evidence="1">Cell membrane</location>
        <topology evidence="1">Multi-pass membrane protein</topology>
    </subcellularLocation>
</comment>
<feature type="transmembrane region" description="Helical" evidence="7">
    <location>
        <begin position="342"/>
        <end position="365"/>
    </location>
</feature>
<feature type="transmembrane region" description="Helical" evidence="7">
    <location>
        <begin position="71"/>
        <end position="93"/>
    </location>
</feature>
<keyword evidence="3 7" id="KW-0812">Transmembrane</keyword>
<evidence type="ECO:0000256" key="7">
    <source>
        <dbReference type="SAM" id="Phobius"/>
    </source>
</evidence>
<dbReference type="PANTHER" id="PTHR30250">
    <property type="entry name" value="PST FAMILY PREDICTED COLANIC ACID TRANSPORTER"/>
    <property type="match status" value="1"/>
</dbReference>
<feature type="compositionally biased region" description="Basic and acidic residues" evidence="6">
    <location>
        <begin position="16"/>
        <end position="28"/>
    </location>
</feature>
<feature type="transmembrane region" description="Helical" evidence="7">
    <location>
        <begin position="187"/>
        <end position="209"/>
    </location>
</feature>
<dbReference type="InterPro" id="IPR050833">
    <property type="entry name" value="Poly_Biosynth_Transport"/>
</dbReference>
<evidence type="ECO:0000256" key="5">
    <source>
        <dbReference type="ARBA" id="ARBA00023136"/>
    </source>
</evidence>
<dbReference type="GO" id="GO:0005886">
    <property type="term" value="C:plasma membrane"/>
    <property type="evidence" value="ECO:0007669"/>
    <property type="project" value="UniProtKB-SubCell"/>
</dbReference>
<feature type="transmembrane region" description="Helical" evidence="7">
    <location>
        <begin position="157"/>
        <end position="175"/>
    </location>
</feature>
<dbReference type="PANTHER" id="PTHR30250:SF26">
    <property type="entry name" value="PSMA PROTEIN"/>
    <property type="match status" value="1"/>
</dbReference>
<dbReference type="EMBL" id="JAHLFV010000008">
    <property type="protein sequence ID" value="MBU3849006.1"/>
    <property type="molecule type" value="Genomic_DNA"/>
</dbReference>
<evidence type="ECO:0000313" key="8">
    <source>
        <dbReference type="EMBL" id="MBU3849006.1"/>
    </source>
</evidence>
<feature type="transmembrane region" description="Helical" evidence="7">
    <location>
        <begin position="463"/>
        <end position="485"/>
    </location>
</feature>
<reference evidence="8" key="2">
    <citation type="submission" date="2021-04" db="EMBL/GenBank/DDBJ databases">
        <authorList>
            <person name="Gilroy R."/>
        </authorList>
    </citation>
    <scope>NUCLEOTIDE SEQUENCE</scope>
    <source>
        <strain evidence="8">Gambia15-2214</strain>
    </source>
</reference>
<proteinExistence type="predicted"/>
<protein>
    <submittedName>
        <fullName evidence="8">Lipopolysaccharide biosynthesis protein</fullName>
    </submittedName>
</protein>
<dbReference type="InterPro" id="IPR002797">
    <property type="entry name" value="Polysacc_synth"/>
</dbReference>
<evidence type="ECO:0000256" key="3">
    <source>
        <dbReference type="ARBA" id="ARBA00022692"/>
    </source>
</evidence>
<gene>
    <name evidence="8" type="ORF">IAA16_00395</name>
</gene>
<evidence type="ECO:0000313" key="9">
    <source>
        <dbReference type="Proteomes" id="UP000823914"/>
    </source>
</evidence>
<feature type="transmembrane region" description="Helical" evidence="7">
    <location>
        <begin position="42"/>
        <end position="59"/>
    </location>
</feature>
<feature type="transmembrane region" description="Helical" evidence="7">
    <location>
        <begin position="432"/>
        <end position="451"/>
    </location>
</feature>